<comment type="cofactor">
    <cofactor evidence="1">
        <name>FAD</name>
        <dbReference type="ChEBI" id="CHEBI:57692"/>
    </cofactor>
</comment>
<name>R9P3J5_PSEHS</name>
<evidence type="ECO:0000259" key="7">
    <source>
        <dbReference type="Pfam" id="PF00732"/>
    </source>
</evidence>
<dbReference type="Pfam" id="PF00732">
    <property type="entry name" value="GMC_oxred_N"/>
    <property type="match status" value="1"/>
</dbReference>
<dbReference type="OrthoDB" id="269227at2759"/>
<evidence type="ECO:0000256" key="6">
    <source>
        <dbReference type="SAM" id="MobiDB-lite"/>
    </source>
</evidence>
<dbReference type="PANTHER" id="PTHR11552:SF218">
    <property type="entry name" value="GLUCOSE-METHANOL-CHOLINE OXIDOREDUCTASE N-TERMINAL DOMAIN-CONTAINING PROTEIN"/>
    <property type="match status" value="1"/>
</dbReference>
<sequence length="735" mass="76511">MEKGSEDANWEPQNASFVMSMLRSICWDIMRTLSTATGAVAMVLAATTTTIVSSASIPLTSTPPVDYSLFRRSVTASASALANATYDYVIVGGGLAGLVVANRLSANPNISVAVIEAGSSGYADNAKFTVPSANLYDSSVGTEYDWQWKTTPQPGLSGRSAPWPRGKVLGGSSAINGLYYVRHSEIEQNAWADLIDDEQDWTWSKMLDAMKKSETFTPPNQATRQSVSVPFDSSSHGSDGPVHVTYPETTYPQVGAFLQSTGNVGIAQSQNPDAGQSWGAFLATSNINPTNWTRSFSRTAYLDPVTERSNLDVLTGHLVTKITFNSTSDPEGAVASGVEFSASSGAASSAVYARKEVILCGGAVNDPQILQLSGIADASLLSSLGIDQVVDLPGVGYHLQDHLSTGVVFSPSSSATMPPTTVTGNRATDSYVNSAIAYVSGSTIFGQDQWSSLIEQMQSNRDASVEAYDAPAAVKAGYNATYAAQVEKFFPTEIGPIELLFALSFGGVQVQAALQHPLSRGSIRINSTNPFTPPSIDPAYLSNPADMTILREGFKLARRVGTTAPLSTFTSSESAPGSSVSSDTQWESWIRSTVGTEFHPSSTCSMLPRELGGVVDKNLRVYGTKNLRVVDASVPPISFSAHLMSITYGLAELGSEMILQDYTQGMVGTTNTTAASVGGGGRGGSSGSGRTGGTAGGAAAGGTAGSTGSTSGAPAFAPALVASLTVAVCATACLV</sequence>
<dbReference type="SUPFAM" id="SSF51905">
    <property type="entry name" value="FAD/NAD(P)-binding domain"/>
    <property type="match status" value="1"/>
</dbReference>
<evidence type="ECO:0000313" key="10">
    <source>
        <dbReference type="Proteomes" id="UP000014071"/>
    </source>
</evidence>
<feature type="compositionally biased region" description="Polar residues" evidence="6">
    <location>
        <begin position="216"/>
        <end position="237"/>
    </location>
</feature>
<evidence type="ECO:0000259" key="8">
    <source>
        <dbReference type="Pfam" id="PF05199"/>
    </source>
</evidence>
<keyword evidence="3" id="KW-0285">Flavoprotein</keyword>
<protein>
    <submittedName>
        <fullName evidence="9">Choline dehydrogenase</fullName>
    </submittedName>
</protein>
<dbReference type="RefSeq" id="XP_012189508.1">
    <property type="nucleotide sequence ID" value="XM_012334118.1"/>
</dbReference>
<keyword evidence="10" id="KW-1185">Reference proteome</keyword>
<keyword evidence="4" id="KW-0274">FAD</keyword>
<organism evidence="9 10">
    <name type="scientific">Pseudozyma hubeiensis (strain SY62)</name>
    <name type="common">Yeast</name>
    <dbReference type="NCBI Taxonomy" id="1305764"/>
    <lineage>
        <taxon>Eukaryota</taxon>
        <taxon>Fungi</taxon>
        <taxon>Dikarya</taxon>
        <taxon>Basidiomycota</taxon>
        <taxon>Ustilaginomycotina</taxon>
        <taxon>Ustilaginomycetes</taxon>
        <taxon>Ustilaginales</taxon>
        <taxon>Ustilaginaceae</taxon>
        <taxon>Pseudozyma</taxon>
    </lineage>
</organism>
<feature type="domain" description="Glucose-methanol-choline oxidoreductase C-terminal" evidence="8">
    <location>
        <begin position="517"/>
        <end position="651"/>
    </location>
</feature>
<dbReference type="InterPro" id="IPR036188">
    <property type="entry name" value="FAD/NAD-bd_sf"/>
</dbReference>
<dbReference type="Pfam" id="PF05199">
    <property type="entry name" value="GMC_oxred_C"/>
    <property type="match status" value="1"/>
</dbReference>
<evidence type="ECO:0000256" key="1">
    <source>
        <dbReference type="ARBA" id="ARBA00001974"/>
    </source>
</evidence>
<evidence type="ECO:0000313" key="9">
    <source>
        <dbReference type="EMBL" id="GAC95921.1"/>
    </source>
</evidence>
<gene>
    <name evidence="9" type="ORF">PHSY_003499</name>
</gene>
<dbReference type="Gene3D" id="3.30.560.10">
    <property type="entry name" value="Glucose Oxidase, domain 3"/>
    <property type="match status" value="1"/>
</dbReference>
<dbReference type="GO" id="GO:0050660">
    <property type="term" value="F:flavin adenine dinucleotide binding"/>
    <property type="evidence" value="ECO:0007669"/>
    <property type="project" value="InterPro"/>
</dbReference>
<dbReference type="InterPro" id="IPR027424">
    <property type="entry name" value="Glucose_Oxidase_domain_2"/>
</dbReference>
<dbReference type="InterPro" id="IPR007867">
    <property type="entry name" value="GMC_OxRtase_C"/>
</dbReference>
<dbReference type="Gene3D" id="4.10.450.10">
    <property type="entry name" value="Glucose Oxidase, domain 2"/>
    <property type="match status" value="1"/>
</dbReference>
<proteinExistence type="inferred from homology"/>
<dbReference type="InterPro" id="IPR012132">
    <property type="entry name" value="GMC_OxRdtase"/>
</dbReference>
<evidence type="ECO:0000256" key="3">
    <source>
        <dbReference type="ARBA" id="ARBA00022630"/>
    </source>
</evidence>
<dbReference type="GeneID" id="24108787"/>
<dbReference type="eggNOG" id="KOG1238">
    <property type="taxonomic scope" value="Eukaryota"/>
</dbReference>
<feature type="region of interest" description="Disordered" evidence="6">
    <location>
        <begin position="216"/>
        <end position="239"/>
    </location>
</feature>
<dbReference type="Proteomes" id="UP000014071">
    <property type="component" value="Unassembled WGS sequence"/>
</dbReference>
<dbReference type="PANTHER" id="PTHR11552">
    <property type="entry name" value="GLUCOSE-METHANOL-CHOLINE GMC OXIDOREDUCTASE"/>
    <property type="match status" value="1"/>
</dbReference>
<dbReference type="EMBL" id="DF238799">
    <property type="protein sequence ID" value="GAC95921.1"/>
    <property type="molecule type" value="Genomic_DNA"/>
</dbReference>
<evidence type="ECO:0000256" key="4">
    <source>
        <dbReference type="ARBA" id="ARBA00022827"/>
    </source>
</evidence>
<reference evidence="10" key="1">
    <citation type="journal article" date="2013" name="Genome Announc.">
        <title>Draft genome sequence of the basidiomycetous yeast-like fungus Pseudozyma hubeiensis SY62, which produces an abundant amount of the biosurfactant mannosylerythritol lipids.</title>
        <authorList>
            <person name="Konishi M."/>
            <person name="Hatada Y."/>
            <person name="Horiuchi J."/>
        </authorList>
    </citation>
    <scope>NUCLEOTIDE SEQUENCE [LARGE SCALE GENOMIC DNA]</scope>
    <source>
        <strain evidence="10">SY62</strain>
    </source>
</reference>
<dbReference type="STRING" id="1305764.R9P3J5"/>
<feature type="domain" description="Glucose-methanol-choline oxidoreductase N-terminal" evidence="7">
    <location>
        <begin position="86"/>
        <end position="403"/>
    </location>
</feature>
<dbReference type="HOGENOM" id="CLU_002865_6_0_1"/>
<keyword evidence="5" id="KW-0560">Oxidoreductase</keyword>
<dbReference type="InterPro" id="IPR000172">
    <property type="entry name" value="GMC_OxRdtase_N"/>
</dbReference>
<dbReference type="Gene3D" id="3.50.50.60">
    <property type="entry name" value="FAD/NAD(P)-binding domain"/>
    <property type="match status" value="1"/>
</dbReference>
<evidence type="ECO:0000256" key="5">
    <source>
        <dbReference type="ARBA" id="ARBA00023002"/>
    </source>
</evidence>
<feature type="region of interest" description="Disordered" evidence="6">
    <location>
        <begin position="673"/>
        <end position="704"/>
    </location>
</feature>
<feature type="compositionally biased region" description="Gly residues" evidence="6">
    <location>
        <begin position="677"/>
        <end position="704"/>
    </location>
</feature>
<comment type="similarity">
    <text evidence="2">Belongs to the GMC oxidoreductase family.</text>
</comment>
<evidence type="ECO:0000256" key="2">
    <source>
        <dbReference type="ARBA" id="ARBA00010790"/>
    </source>
</evidence>
<dbReference type="SUPFAM" id="SSF54373">
    <property type="entry name" value="FAD-linked reductases, C-terminal domain"/>
    <property type="match status" value="1"/>
</dbReference>
<accession>R9P3J5</accession>
<dbReference type="GO" id="GO:0016614">
    <property type="term" value="F:oxidoreductase activity, acting on CH-OH group of donors"/>
    <property type="evidence" value="ECO:0007669"/>
    <property type="project" value="InterPro"/>
</dbReference>
<dbReference type="AlphaFoldDB" id="R9P3J5"/>